<proteinExistence type="predicted"/>
<dbReference type="EMBL" id="OD004649">
    <property type="protein sequence ID" value="CAD7410286.1"/>
    <property type="molecule type" value="Genomic_DNA"/>
</dbReference>
<organism evidence="2">
    <name type="scientific">Timema poppense</name>
    <name type="common">Walking stick</name>
    <dbReference type="NCBI Taxonomy" id="170557"/>
    <lineage>
        <taxon>Eukaryota</taxon>
        <taxon>Metazoa</taxon>
        <taxon>Ecdysozoa</taxon>
        <taxon>Arthropoda</taxon>
        <taxon>Hexapoda</taxon>
        <taxon>Insecta</taxon>
        <taxon>Pterygota</taxon>
        <taxon>Neoptera</taxon>
        <taxon>Polyneoptera</taxon>
        <taxon>Phasmatodea</taxon>
        <taxon>Timematodea</taxon>
        <taxon>Timematoidea</taxon>
        <taxon>Timematidae</taxon>
        <taxon>Timema</taxon>
    </lineage>
</organism>
<feature type="compositionally biased region" description="Polar residues" evidence="1">
    <location>
        <begin position="124"/>
        <end position="144"/>
    </location>
</feature>
<reference evidence="2" key="1">
    <citation type="submission" date="2020-11" db="EMBL/GenBank/DDBJ databases">
        <authorList>
            <person name="Tran Van P."/>
        </authorList>
    </citation>
    <scope>NUCLEOTIDE SEQUENCE</scope>
</reference>
<sequence>MHPQMGLLRIQINTNFGTFTTVIDTGATTSIGPGGRTNSPILSWSPEEEPTDVESAEREKESNPSQSKDNIPRPLALLHLPIPDIFRKKHCSNSKEIKASITAFKTYKRYKPYHLSRGPDESTDTANGTRSSRGNICFIETTQRIPDPVPPPEYSSEDEDTQPPSNTPVISDLAHPVPEPSTTASTSTSTSAIPTQPIYSPTSVATPAPMELLTYCEEYEPLCWHRALPRVHHMRLSTCTHNEMITAAYYPFGLYALSTNYSNGLGIRKVELEEVNLHLRGGRVENHLGKTTPSSPDRDSNLDLPVLSSRAQHDKRVSQLRHRGGTGKILVRTISWAELVLPSSRTGKILVRAMNWAEIVLLSSHTGEILARAMSWADLVLPISSQTAEILVRIMSWAEFVLPSSQTGEILVRIMSWAEFVLPSSRTEKILVRAMSRVELVLPSSRTGKILVRAMSWADLVLPSSRTVYFMN</sequence>
<evidence type="ECO:0000313" key="2">
    <source>
        <dbReference type="EMBL" id="CAD7410286.1"/>
    </source>
</evidence>
<gene>
    <name evidence="2" type="ORF">TPSB3V08_LOCUS7271</name>
</gene>
<name>A0A7R9D979_TIMPO</name>
<feature type="region of interest" description="Disordered" evidence="1">
    <location>
        <begin position="26"/>
        <end position="73"/>
    </location>
</feature>
<protein>
    <submittedName>
        <fullName evidence="2">Uncharacterized protein</fullName>
    </submittedName>
</protein>
<evidence type="ECO:0000256" key="1">
    <source>
        <dbReference type="SAM" id="MobiDB-lite"/>
    </source>
</evidence>
<feature type="region of interest" description="Disordered" evidence="1">
    <location>
        <begin position="113"/>
        <end position="195"/>
    </location>
</feature>
<accession>A0A7R9D979</accession>
<feature type="compositionally biased region" description="Low complexity" evidence="1">
    <location>
        <begin position="181"/>
        <end position="192"/>
    </location>
</feature>
<feature type="compositionally biased region" description="Polar residues" evidence="1">
    <location>
        <begin position="26"/>
        <end position="42"/>
    </location>
</feature>
<dbReference type="AlphaFoldDB" id="A0A7R9D979"/>